<evidence type="ECO:0000313" key="2">
    <source>
        <dbReference type="Proteomes" id="UP000295560"/>
    </source>
</evidence>
<evidence type="ECO:0000313" key="1">
    <source>
        <dbReference type="EMBL" id="TCK27546.1"/>
    </source>
</evidence>
<gene>
    <name evidence="1" type="ORF">EV378_3418</name>
</gene>
<accession>A0A4V2PJ87</accession>
<reference evidence="1 2" key="1">
    <citation type="submission" date="2019-03" db="EMBL/GenBank/DDBJ databases">
        <title>Sequencing the genomes of 1000 actinobacteria strains.</title>
        <authorList>
            <person name="Klenk H.-P."/>
        </authorList>
    </citation>
    <scope>NUCLEOTIDE SEQUENCE [LARGE SCALE GENOMIC DNA]</scope>
    <source>
        <strain evidence="1 2">DSM 44969</strain>
    </source>
</reference>
<protein>
    <submittedName>
        <fullName evidence="1">Uncharacterized protein</fullName>
    </submittedName>
</protein>
<comment type="caution">
    <text evidence="1">The sequence shown here is derived from an EMBL/GenBank/DDBJ whole genome shotgun (WGS) entry which is preliminary data.</text>
</comment>
<dbReference type="EMBL" id="SMFZ01000001">
    <property type="protein sequence ID" value="TCK27546.1"/>
    <property type="molecule type" value="Genomic_DNA"/>
</dbReference>
<keyword evidence="2" id="KW-1185">Reference proteome</keyword>
<organism evidence="1 2">
    <name type="scientific">Pseudonocardia endophytica</name>
    <dbReference type="NCBI Taxonomy" id="401976"/>
    <lineage>
        <taxon>Bacteria</taxon>
        <taxon>Bacillati</taxon>
        <taxon>Actinomycetota</taxon>
        <taxon>Actinomycetes</taxon>
        <taxon>Pseudonocardiales</taxon>
        <taxon>Pseudonocardiaceae</taxon>
        <taxon>Pseudonocardia</taxon>
    </lineage>
</organism>
<name>A0A4V2PJ87_PSEEN</name>
<proteinExistence type="predicted"/>
<dbReference type="Proteomes" id="UP000295560">
    <property type="component" value="Unassembled WGS sequence"/>
</dbReference>
<dbReference type="AlphaFoldDB" id="A0A4V2PJ87"/>
<sequence length="131" mass="14206">MPPGGVTLDRVRPENVHVPREEFLAVWDEARRRGTEPGVDGYAAAVAQTCRWLAAVPMRTALCGGLPRSPVTQRACVARAELIEAECRAAETDDGYAPAVACRPGWRDGVRATFRWAWEGRGPAPIEIAPA</sequence>